<dbReference type="EMBL" id="SMAO01000001">
    <property type="protein sequence ID" value="TCT24296.1"/>
    <property type="molecule type" value="Genomic_DNA"/>
</dbReference>
<keyword evidence="2" id="KW-1185">Reference proteome</keyword>
<protein>
    <submittedName>
        <fullName evidence="1">Uncharacterized protein</fullName>
    </submittedName>
</protein>
<dbReference type="AlphaFoldDB" id="A0A4R3N809"/>
<dbReference type="Proteomes" id="UP000295717">
    <property type="component" value="Unassembled WGS sequence"/>
</dbReference>
<evidence type="ECO:0000313" key="2">
    <source>
        <dbReference type="Proteomes" id="UP000295717"/>
    </source>
</evidence>
<proteinExistence type="predicted"/>
<evidence type="ECO:0000313" key="1">
    <source>
        <dbReference type="EMBL" id="TCT24296.1"/>
    </source>
</evidence>
<comment type="caution">
    <text evidence="1">The sequence shown here is derived from an EMBL/GenBank/DDBJ whole genome shotgun (WGS) entry which is preliminary data.</text>
</comment>
<accession>A0A4R3N809</accession>
<organism evidence="1 2">
    <name type="scientific">Thiobaca trueperi</name>
    <dbReference type="NCBI Taxonomy" id="127458"/>
    <lineage>
        <taxon>Bacteria</taxon>
        <taxon>Pseudomonadati</taxon>
        <taxon>Pseudomonadota</taxon>
        <taxon>Gammaproteobacteria</taxon>
        <taxon>Chromatiales</taxon>
        <taxon>Chromatiaceae</taxon>
        <taxon>Thiobaca</taxon>
    </lineage>
</organism>
<reference evidence="1 2" key="1">
    <citation type="submission" date="2019-03" db="EMBL/GenBank/DDBJ databases">
        <title>Genomic Encyclopedia of Type Strains, Phase IV (KMG-IV): sequencing the most valuable type-strain genomes for metagenomic binning, comparative biology and taxonomic classification.</title>
        <authorList>
            <person name="Goeker M."/>
        </authorList>
    </citation>
    <scope>NUCLEOTIDE SEQUENCE [LARGE SCALE GENOMIC DNA]</scope>
    <source>
        <strain evidence="1 2">DSM 13587</strain>
    </source>
</reference>
<gene>
    <name evidence="1" type="ORF">EDC35_101618</name>
</gene>
<name>A0A4R3N809_9GAMM</name>
<sequence>MPSNSLSFNDAYKTWRNRARKYSRNSLIVTILNLLQRRHFDRFEALQRAPWISFLFLKWICQDPYFDRNIGRDVSDSEFNDLRNRLWNLTEGGHTHLSETRPGPLFLRQLINPQIPFQRRLTRGFVREAALLDQLQHDHPLIIMFRGLTGLSPAEFIDFSVAAHGAIANGNLDFSVKWFRPLARIHSGAKIQCFVNCIARTQPELIDFFRGLPESGRNRKVESEYYEFTPLRRYPFLLQGDVLKCWHPKVFERGIEGFVHSVLSEKGKPYIDRFSKIFERHIVDQAERIAPKFYDEAMLRGMLGEESKVPDGLLAWQGTNVFLESKAGLFDDSVLVAGHNRIFADKTSLIRKAIHQAWAVSVGISGNEHAPCEIRLAKNNYLLVITNKDINASRASMLAAMFELGRLEYPNDLAQTLLPLDHVYILFVDDYERLLAGLETGERSLPDILEDCVLRDSDPATSCYHFAMHLDHLKFGELRSCLVTNAFDQSLERLRVGLTGNT</sequence>